<protein>
    <recommendedName>
        <fullName evidence="2">DUF1707 domain-containing protein</fullName>
    </recommendedName>
</protein>
<feature type="domain" description="DUF1707" evidence="2">
    <location>
        <begin position="6"/>
        <end position="57"/>
    </location>
</feature>
<evidence type="ECO:0000259" key="2">
    <source>
        <dbReference type="Pfam" id="PF08044"/>
    </source>
</evidence>
<accession>A0A918EF50</accession>
<feature type="transmembrane region" description="Helical" evidence="1">
    <location>
        <begin position="102"/>
        <end position="122"/>
    </location>
</feature>
<organism evidence="3 4">
    <name type="scientific">Saccharothrix coeruleofusca</name>
    <dbReference type="NCBI Taxonomy" id="33919"/>
    <lineage>
        <taxon>Bacteria</taxon>
        <taxon>Bacillati</taxon>
        <taxon>Actinomycetota</taxon>
        <taxon>Actinomycetes</taxon>
        <taxon>Pseudonocardiales</taxon>
        <taxon>Pseudonocardiaceae</taxon>
        <taxon>Saccharothrix</taxon>
    </lineage>
</organism>
<reference evidence="3" key="2">
    <citation type="submission" date="2020-09" db="EMBL/GenBank/DDBJ databases">
        <authorList>
            <person name="Sun Q."/>
            <person name="Ohkuma M."/>
        </authorList>
    </citation>
    <scope>NUCLEOTIDE SEQUENCE</scope>
    <source>
        <strain evidence="3">JCM 3313</strain>
    </source>
</reference>
<sequence length="125" mass="13821">MSGFERAVERDRAAVAEELRRALAEGRITRAEYDQRVAVVPTAASYAELAALVADLPTDVPARAAERPRRRVLRAFTLLWLVASVVNLAVWGVIALVDEPPYPWWLWVAGPWGVLLLAARFGRSG</sequence>
<gene>
    <name evidence="3" type="ORF">GCM10010185_33230</name>
</gene>
<evidence type="ECO:0000313" key="4">
    <source>
        <dbReference type="Proteomes" id="UP000639606"/>
    </source>
</evidence>
<keyword evidence="1" id="KW-0812">Transmembrane</keyword>
<dbReference type="Pfam" id="PF08044">
    <property type="entry name" value="DUF1707"/>
    <property type="match status" value="1"/>
</dbReference>
<evidence type="ECO:0000313" key="3">
    <source>
        <dbReference type="EMBL" id="GGP58121.1"/>
    </source>
</evidence>
<dbReference type="Proteomes" id="UP000639606">
    <property type="component" value="Unassembled WGS sequence"/>
</dbReference>
<evidence type="ECO:0000256" key="1">
    <source>
        <dbReference type="SAM" id="Phobius"/>
    </source>
</evidence>
<dbReference type="AlphaFoldDB" id="A0A918EF50"/>
<dbReference type="RefSeq" id="WP_189224157.1">
    <property type="nucleotide sequence ID" value="NZ_BMRG01000005.1"/>
</dbReference>
<keyword evidence="1" id="KW-1133">Transmembrane helix</keyword>
<keyword evidence="4" id="KW-1185">Reference proteome</keyword>
<reference evidence="3" key="1">
    <citation type="journal article" date="2014" name="Int. J. Syst. Evol. Microbiol.">
        <title>Complete genome sequence of Corynebacterium casei LMG S-19264T (=DSM 44701T), isolated from a smear-ripened cheese.</title>
        <authorList>
            <consortium name="US DOE Joint Genome Institute (JGI-PGF)"/>
            <person name="Walter F."/>
            <person name="Albersmeier A."/>
            <person name="Kalinowski J."/>
            <person name="Ruckert C."/>
        </authorList>
    </citation>
    <scope>NUCLEOTIDE SEQUENCE</scope>
    <source>
        <strain evidence="3">JCM 3313</strain>
    </source>
</reference>
<feature type="transmembrane region" description="Helical" evidence="1">
    <location>
        <begin position="72"/>
        <end position="96"/>
    </location>
</feature>
<keyword evidence="1" id="KW-0472">Membrane</keyword>
<dbReference type="EMBL" id="BMRG01000005">
    <property type="protein sequence ID" value="GGP58121.1"/>
    <property type="molecule type" value="Genomic_DNA"/>
</dbReference>
<comment type="caution">
    <text evidence="3">The sequence shown here is derived from an EMBL/GenBank/DDBJ whole genome shotgun (WGS) entry which is preliminary data.</text>
</comment>
<dbReference type="InterPro" id="IPR012551">
    <property type="entry name" value="DUF1707_SHOCT-like"/>
</dbReference>
<proteinExistence type="predicted"/>
<name>A0A918EF50_9PSEU</name>